<keyword evidence="1" id="KW-1133">Transmembrane helix</keyword>
<comment type="caution">
    <text evidence="2">The sequence shown here is derived from an EMBL/GenBank/DDBJ whole genome shotgun (WGS) entry which is preliminary data.</text>
</comment>
<keyword evidence="1" id="KW-0812">Transmembrane</keyword>
<name>A0AAN7BJU3_9PEZI</name>
<gene>
    <name evidence="2" type="ORF">QBC38DRAFT_14336</name>
</gene>
<keyword evidence="3" id="KW-1185">Reference proteome</keyword>
<evidence type="ECO:0000313" key="3">
    <source>
        <dbReference type="Proteomes" id="UP001301958"/>
    </source>
</evidence>
<reference evidence="2" key="1">
    <citation type="journal article" date="2023" name="Mol. Phylogenet. Evol.">
        <title>Genome-scale phylogeny and comparative genomics of the fungal order Sordariales.</title>
        <authorList>
            <person name="Hensen N."/>
            <person name="Bonometti L."/>
            <person name="Westerberg I."/>
            <person name="Brannstrom I.O."/>
            <person name="Guillou S."/>
            <person name="Cros-Aarteil S."/>
            <person name="Calhoun S."/>
            <person name="Haridas S."/>
            <person name="Kuo A."/>
            <person name="Mondo S."/>
            <person name="Pangilinan J."/>
            <person name="Riley R."/>
            <person name="LaButti K."/>
            <person name="Andreopoulos B."/>
            <person name="Lipzen A."/>
            <person name="Chen C."/>
            <person name="Yan M."/>
            <person name="Daum C."/>
            <person name="Ng V."/>
            <person name="Clum A."/>
            <person name="Steindorff A."/>
            <person name="Ohm R.A."/>
            <person name="Martin F."/>
            <person name="Silar P."/>
            <person name="Natvig D.O."/>
            <person name="Lalanne C."/>
            <person name="Gautier V."/>
            <person name="Ament-Velasquez S.L."/>
            <person name="Kruys A."/>
            <person name="Hutchinson M.I."/>
            <person name="Powell A.J."/>
            <person name="Barry K."/>
            <person name="Miller A.N."/>
            <person name="Grigoriev I.V."/>
            <person name="Debuchy R."/>
            <person name="Gladieux P."/>
            <person name="Hiltunen Thoren M."/>
            <person name="Johannesson H."/>
        </authorList>
    </citation>
    <scope>NUCLEOTIDE SEQUENCE</scope>
    <source>
        <strain evidence="2">CBS 990.96</strain>
    </source>
</reference>
<dbReference type="Proteomes" id="UP001301958">
    <property type="component" value="Unassembled WGS sequence"/>
</dbReference>
<dbReference type="EMBL" id="MU865388">
    <property type="protein sequence ID" value="KAK4224607.1"/>
    <property type="molecule type" value="Genomic_DNA"/>
</dbReference>
<keyword evidence="1" id="KW-0472">Membrane</keyword>
<protein>
    <submittedName>
        <fullName evidence="2">Uncharacterized protein</fullName>
    </submittedName>
</protein>
<reference evidence="2" key="2">
    <citation type="submission" date="2023-05" db="EMBL/GenBank/DDBJ databases">
        <authorList>
            <consortium name="Lawrence Berkeley National Laboratory"/>
            <person name="Steindorff A."/>
            <person name="Hensen N."/>
            <person name="Bonometti L."/>
            <person name="Westerberg I."/>
            <person name="Brannstrom I.O."/>
            <person name="Guillou S."/>
            <person name="Cros-Aarteil S."/>
            <person name="Calhoun S."/>
            <person name="Haridas S."/>
            <person name="Kuo A."/>
            <person name="Mondo S."/>
            <person name="Pangilinan J."/>
            <person name="Riley R."/>
            <person name="Labutti K."/>
            <person name="Andreopoulos B."/>
            <person name="Lipzen A."/>
            <person name="Chen C."/>
            <person name="Yanf M."/>
            <person name="Daum C."/>
            <person name="Ng V."/>
            <person name="Clum A."/>
            <person name="Ohm R."/>
            <person name="Martin F."/>
            <person name="Silar P."/>
            <person name="Natvig D."/>
            <person name="Lalanne C."/>
            <person name="Gautier V."/>
            <person name="Ament-Velasquez S.L."/>
            <person name="Kruys A."/>
            <person name="Hutchinson M.I."/>
            <person name="Powell A.J."/>
            <person name="Barry K."/>
            <person name="Miller A.N."/>
            <person name="Grigoriev I.V."/>
            <person name="Debuchy R."/>
            <person name="Gladieux P."/>
            <person name="Thoren M.H."/>
            <person name="Johannesson H."/>
        </authorList>
    </citation>
    <scope>NUCLEOTIDE SEQUENCE</scope>
    <source>
        <strain evidence="2">CBS 990.96</strain>
    </source>
</reference>
<organism evidence="2 3">
    <name type="scientific">Podospora fimiseda</name>
    <dbReference type="NCBI Taxonomy" id="252190"/>
    <lineage>
        <taxon>Eukaryota</taxon>
        <taxon>Fungi</taxon>
        <taxon>Dikarya</taxon>
        <taxon>Ascomycota</taxon>
        <taxon>Pezizomycotina</taxon>
        <taxon>Sordariomycetes</taxon>
        <taxon>Sordariomycetidae</taxon>
        <taxon>Sordariales</taxon>
        <taxon>Podosporaceae</taxon>
        <taxon>Podospora</taxon>
    </lineage>
</organism>
<feature type="transmembrane region" description="Helical" evidence="1">
    <location>
        <begin position="12"/>
        <end position="33"/>
    </location>
</feature>
<accession>A0AAN7BJU3</accession>
<evidence type="ECO:0000313" key="2">
    <source>
        <dbReference type="EMBL" id="KAK4224607.1"/>
    </source>
</evidence>
<proteinExistence type="predicted"/>
<sequence length="102" mass="11753">MVIKTEWNQIRAAVAIRAFSGGLFFCWLDLIPLCRARIRCPTILSQHSSSRHGLHRVKRHTCTHPLLFQRPSQRIKTNCLIWMNHTLMGLKWIPGLPDLGLA</sequence>
<evidence type="ECO:0000256" key="1">
    <source>
        <dbReference type="SAM" id="Phobius"/>
    </source>
</evidence>
<dbReference type="AlphaFoldDB" id="A0AAN7BJU3"/>